<keyword evidence="6" id="KW-1185">Reference proteome</keyword>
<feature type="domain" description="FAD-binding PCMH-type" evidence="4">
    <location>
        <begin position="1"/>
        <end position="167"/>
    </location>
</feature>
<dbReference type="InterPro" id="IPR016169">
    <property type="entry name" value="FAD-bd_PCMH_sub2"/>
</dbReference>
<evidence type="ECO:0000259" key="4">
    <source>
        <dbReference type="PROSITE" id="PS51387"/>
    </source>
</evidence>
<dbReference type="PROSITE" id="PS51387">
    <property type="entry name" value="FAD_PCMH"/>
    <property type="match status" value="1"/>
</dbReference>
<dbReference type="SUPFAM" id="SSF55447">
    <property type="entry name" value="CO dehydrogenase flavoprotein C-terminal domain-like"/>
    <property type="match status" value="1"/>
</dbReference>
<dbReference type="GO" id="GO:0071949">
    <property type="term" value="F:FAD binding"/>
    <property type="evidence" value="ECO:0007669"/>
    <property type="project" value="InterPro"/>
</dbReference>
<evidence type="ECO:0000256" key="2">
    <source>
        <dbReference type="ARBA" id="ARBA00022827"/>
    </source>
</evidence>
<dbReference type="Gene3D" id="3.30.43.10">
    <property type="entry name" value="Uridine Diphospho-n-acetylenolpyruvylglucosamine Reductase, domain 2"/>
    <property type="match status" value="1"/>
</dbReference>
<gene>
    <name evidence="5" type="ORF">GCM10011415_23780</name>
</gene>
<protein>
    <submittedName>
        <fullName evidence="5">Xanthine dehydrogenase</fullName>
    </submittedName>
</protein>
<keyword evidence="2" id="KW-0274">FAD</keyword>
<dbReference type="Pfam" id="PF03450">
    <property type="entry name" value="CO_deh_flav_C"/>
    <property type="match status" value="1"/>
</dbReference>
<comment type="caution">
    <text evidence="5">The sequence shown here is derived from an EMBL/GenBank/DDBJ whole genome shotgun (WGS) entry which is preliminary data.</text>
</comment>
<dbReference type="SUPFAM" id="SSF56176">
    <property type="entry name" value="FAD-binding/transporter-associated domain-like"/>
    <property type="match status" value="1"/>
</dbReference>
<dbReference type="InterPro" id="IPR036318">
    <property type="entry name" value="FAD-bd_PCMH-like_sf"/>
</dbReference>
<dbReference type="Gene3D" id="3.30.390.50">
    <property type="entry name" value="CO dehydrogenase flavoprotein, C-terminal domain"/>
    <property type="match status" value="1"/>
</dbReference>
<reference evidence="5" key="2">
    <citation type="submission" date="2020-09" db="EMBL/GenBank/DDBJ databases">
        <authorList>
            <person name="Sun Q."/>
            <person name="Zhou Y."/>
        </authorList>
    </citation>
    <scope>NUCLEOTIDE SEQUENCE</scope>
    <source>
        <strain evidence="5">CGMCC 1.15762</strain>
    </source>
</reference>
<dbReference type="Proteomes" id="UP000617145">
    <property type="component" value="Unassembled WGS sequence"/>
</dbReference>
<proteinExistence type="predicted"/>
<dbReference type="EMBL" id="BMJV01000004">
    <property type="protein sequence ID" value="GGG74555.1"/>
    <property type="molecule type" value="Genomic_DNA"/>
</dbReference>
<dbReference type="GO" id="GO:0016491">
    <property type="term" value="F:oxidoreductase activity"/>
    <property type="evidence" value="ECO:0007669"/>
    <property type="project" value="UniProtKB-KW"/>
</dbReference>
<keyword evidence="1" id="KW-0285">Flavoprotein</keyword>
<dbReference type="InterPro" id="IPR005107">
    <property type="entry name" value="CO_DH_flav_C"/>
</dbReference>
<name>A0A8J2ZKL8_9RHOB</name>
<dbReference type="Gene3D" id="3.30.465.10">
    <property type="match status" value="1"/>
</dbReference>
<dbReference type="RefSeq" id="WP_188790436.1">
    <property type="nucleotide sequence ID" value="NZ_BMJV01000004.1"/>
</dbReference>
<dbReference type="PANTHER" id="PTHR42659">
    <property type="entry name" value="XANTHINE DEHYDROGENASE SUBUNIT C-RELATED"/>
    <property type="match status" value="1"/>
</dbReference>
<evidence type="ECO:0000313" key="5">
    <source>
        <dbReference type="EMBL" id="GGG74555.1"/>
    </source>
</evidence>
<evidence type="ECO:0000256" key="3">
    <source>
        <dbReference type="ARBA" id="ARBA00023002"/>
    </source>
</evidence>
<dbReference type="PANTHER" id="PTHR42659:SF2">
    <property type="entry name" value="XANTHINE DEHYDROGENASE SUBUNIT C-RELATED"/>
    <property type="match status" value="1"/>
</dbReference>
<dbReference type="SMART" id="SM01092">
    <property type="entry name" value="CO_deh_flav_C"/>
    <property type="match status" value="1"/>
</dbReference>
<dbReference type="InterPro" id="IPR002346">
    <property type="entry name" value="Mopterin_DH_FAD-bd"/>
</dbReference>
<dbReference type="AlphaFoldDB" id="A0A8J2ZKL8"/>
<dbReference type="InterPro" id="IPR016167">
    <property type="entry name" value="FAD-bd_PCMH_sub1"/>
</dbReference>
<organism evidence="5 6">
    <name type="scientific">Salipiger pallidus</name>
    <dbReference type="NCBI Taxonomy" id="1775170"/>
    <lineage>
        <taxon>Bacteria</taxon>
        <taxon>Pseudomonadati</taxon>
        <taxon>Pseudomonadota</taxon>
        <taxon>Alphaproteobacteria</taxon>
        <taxon>Rhodobacterales</taxon>
        <taxon>Roseobacteraceae</taxon>
        <taxon>Salipiger</taxon>
    </lineage>
</organism>
<evidence type="ECO:0000256" key="1">
    <source>
        <dbReference type="ARBA" id="ARBA00022630"/>
    </source>
</evidence>
<keyword evidence="3" id="KW-0560">Oxidoreductase</keyword>
<sequence>MPLHRPETLSEALSLLAGGGRALGGGTDLYPALRDGPPPADLVDLMNVAGLRGVSRDGNGWRIGGATTWTDILRADLPPAFDGLKQASREVGSVQIQNAGTVAGNLCNASPAADGVPALLTLEADVELSSQTGTRRMPLSQFITGPRRTELAQGEILSAIFIPETTGSGAFLKLGARRYLVISIAMVAAVVEIREGLIVSAKLAAGSCAPVAQRLRGLEAQLVGKPAHDAAAIITAHDFPELAPIDDVRAPAEYRRDAVAALTLRTLNAAISKETAHVA</sequence>
<dbReference type="Pfam" id="PF00941">
    <property type="entry name" value="FAD_binding_5"/>
    <property type="match status" value="1"/>
</dbReference>
<dbReference type="InterPro" id="IPR036683">
    <property type="entry name" value="CO_DH_flav_C_dom_sf"/>
</dbReference>
<reference evidence="5" key="1">
    <citation type="journal article" date="2014" name="Int. J. Syst. Evol. Microbiol.">
        <title>Complete genome sequence of Corynebacterium casei LMG S-19264T (=DSM 44701T), isolated from a smear-ripened cheese.</title>
        <authorList>
            <consortium name="US DOE Joint Genome Institute (JGI-PGF)"/>
            <person name="Walter F."/>
            <person name="Albersmeier A."/>
            <person name="Kalinowski J."/>
            <person name="Ruckert C."/>
        </authorList>
    </citation>
    <scope>NUCLEOTIDE SEQUENCE</scope>
    <source>
        <strain evidence="5">CGMCC 1.15762</strain>
    </source>
</reference>
<evidence type="ECO:0000313" key="6">
    <source>
        <dbReference type="Proteomes" id="UP000617145"/>
    </source>
</evidence>
<accession>A0A8J2ZKL8</accession>
<dbReference type="InterPro" id="IPR051312">
    <property type="entry name" value="Diverse_Substr_Oxidored"/>
</dbReference>
<dbReference type="InterPro" id="IPR016166">
    <property type="entry name" value="FAD-bd_PCMH"/>
</dbReference>